<dbReference type="PANTHER" id="PTHR30565:SF9">
    <property type="entry name" value="PROTEIN YCIF"/>
    <property type="match status" value="1"/>
</dbReference>
<dbReference type="CDD" id="cd07909">
    <property type="entry name" value="YciF"/>
    <property type="match status" value="1"/>
</dbReference>
<dbReference type="SUPFAM" id="SSF47240">
    <property type="entry name" value="Ferritin-like"/>
    <property type="match status" value="1"/>
</dbReference>
<feature type="compositionally biased region" description="Basic residues" evidence="1">
    <location>
        <begin position="183"/>
        <end position="193"/>
    </location>
</feature>
<organism evidence="2 3">
    <name type="scientific">Gemmata obscuriglobus</name>
    <dbReference type="NCBI Taxonomy" id="114"/>
    <lineage>
        <taxon>Bacteria</taxon>
        <taxon>Pseudomonadati</taxon>
        <taxon>Planctomycetota</taxon>
        <taxon>Planctomycetia</taxon>
        <taxon>Gemmatales</taxon>
        <taxon>Gemmataceae</taxon>
        <taxon>Gemmata</taxon>
    </lineage>
</organism>
<dbReference type="Pfam" id="PF05974">
    <property type="entry name" value="DUF892"/>
    <property type="match status" value="1"/>
</dbReference>
<sequence>MALDSLHDLYVEELKDLYNAENQLLKALPRMAKAASSGELKAAFTEHLTATQKQVERLEQIFEGLGVSPKGKKCKAMEGLIEEGKEVMQEDGDPSVIDAALIAAAQRVEHYEMAGYGCVRTFANLLGYGDAEALLQETLDEEGEADKKLTELAETVINVEAESAEGEEGEEDEEAEEPAPSPRRAKPKAGGKK</sequence>
<gene>
    <name evidence="2" type="ORF">C1280_34185</name>
</gene>
<keyword evidence="3" id="KW-1185">Reference proteome</keyword>
<evidence type="ECO:0000313" key="3">
    <source>
        <dbReference type="Proteomes" id="UP000245802"/>
    </source>
</evidence>
<dbReference type="EMBL" id="CP025958">
    <property type="protein sequence ID" value="AWM41557.1"/>
    <property type="molecule type" value="Genomic_DNA"/>
</dbReference>
<dbReference type="Gene3D" id="1.20.1260.10">
    <property type="match status" value="1"/>
</dbReference>
<dbReference type="InterPro" id="IPR012347">
    <property type="entry name" value="Ferritin-like"/>
</dbReference>
<dbReference type="InterPro" id="IPR009078">
    <property type="entry name" value="Ferritin-like_SF"/>
</dbReference>
<dbReference type="Proteomes" id="UP000245802">
    <property type="component" value="Chromosome"/>
</dbReference>
<evidence type="ECO:0000313" key="2">
    <source>
        <dbReference type="EMBL" id="AWM41557.1"/>
    </source>
</evidence>
<dbReference type="KEGG" id="gog:C1280_34185"/>
<accession>A0A2Z3HDA5</accession>
<dbReference type="RefSeq" id="WP_010036021.1">
    <property type="nucleotide sequence ID" value="NZ_CP025958.1"/>
</dbReference>
<dbReference type="OrthoDB" id="9795056at2"/>
<proteinExistence type="predicted"/>
<feature type="compositionally biased region" description="Acidic residues" evidence="1">
    <location>
        <begin position="162"/>
        <end position="177"/>
    </location>
</feature>
<evidence type="ECO:0000256" key="1">
    <source>
        <dbReference type="SAM" id="MobiDB-lite"/>
    </source>
</evidence>
<reference evidence="2 3" key="1">
    <citation type="submission" date="2018-01" db="EMBL/GenBank/DDBJ databases">
        <title>G. obscuriglobus.</title>
        <authorList>
            <person name="Franke J."/>
            <person name="Blomberg W."/>
            <person name="Selmecki A."/>
        </authorList>
    </citation>
    <scope>NUCLEOTIDE SEQUENCE [LARGE SCALE GENOMIC DNA]</scope>
    <source>
        <strain evidence="2 3">DSM 5831</strain>
    </source>
</reference>
<dbReference type="InterPro" id="IPR010287">
    <property type="entry name" value="DUF892_YciF-like"/>
</dbReference>
<dbReference type="InterPro" id="IPR047114">
    <property type="entry name" value="YciF"/>
</dbReference>
<protein>
    <submittedName>
        <fullName evidence="2">Ferritin-like domain-containing protein</fullName>
    </submittedName>
</protein>
<dbReference type="AlphaFoldDB" id="A0A2Z3HDA5"/>
<dbReference type="PANTHER" id="PTHR30565">
    <property type="entry name" value="PROTEIN YCIF"/>
    <property type="match status" value="1"/>
</dbReference>
<feature type="region of interest" description="Disordered" evidence="1">
    <location>
        <begin position="159"/>
        <end position="193"/>
    </location>
</feature>
<name>A0A2Z3HDA5_9BACT</name>